<dbReference type="Proteomes" id="UP000789405">
    <property type="component" value="Unassembled WGS sequence"/>
</dbReference>
<feature type="non-terminal residue" evidence="1">
    <location>
        <position position="47"/>
    </location>
</feature>
<comment type="caution">
    <text evidence="1">The sequence shown here is derived from an EMBL/GenBank/DDBJ whole genome shotgun (WGS) entry which is preliminary data.</text>
</comment>
<evidence type="ECO:0000313" key="1">
    <source>
        <dbReference type="EMBL" id="CAG8820695.1"/>
    </source>
</evidence>
<name>A0A9N9KBP8_9GLOM</name>
<proteinExistence type="predicted"/>
<sequence length="47" mass="5315">SGLESVVFKTIVFDTLGKQLIINFSESTKYPLKQLDSCKTTWAKTFT</sequence>
<reference evidence="1" key="1">
    <citation type="submission" date="2021-06" db="EMBL/GenBank/DDBJ databases">
        <authorList>
            <person name="Kallberg Y."/>
            <person name="Tangrot J."/>
            <person name="Rosling A."/>
        </authorList>
    </citation>
    <scope>NUCLEOTIDE SEQUENCE</scope>
    <source>
        <strain evidence="1">MA453B</strain>
    </source>
</reference>
<feature type="non-terminal residue" evidence="1">
    <location>
        <position position="1"/>
    </location>
</feature>
<dbReference type="EMBL" id="CAJVPY010059679">
    <property type="protein sequence ID" value="CAG8820695.1"/>
    <property type="molecule type" value="Genomic_DNA"/>
</dbReference>
<accession>A0A9N9KBP8</accession>
<dbReference type="AlphaFoldDB" id="A0A9N9KBP8"/>
<keyword evidence="2" id="KW-1185">Reference proteome</keyword>
<gene>
    <name evidence="1" type="ORF">DERYTH_LOCUS27000</name>
</gene>
<protein>
    <submittedName>
        <fullName evidence="1">19920_t:CDS:1</fullName>
    </submittedName>
</protein>
<organism evidence="1 2">
    <name type="scientific">Dentiscutata erythropus</name>
    <dbReference type="NCBI Taxonomy" id="1348616"/>
    <lineage>
        <taxon>Eukaryota</taxon>
        <taxon>Fungi</taxon>
        <taxon>Fungi incertae sedis</taxon>
        <taxon>Mucoromycota</taxon>
        <taxon>Glomeromycotina</taxon>
        <taxon>Glomeromycetes</taxon>
        <taxon>Diversisporales</taxon>
        <taxon>Gigasporaceae</taxon>
        <taxon>Dentiscutata</taxon>
    </lineage>
</organism>
<evidence type="ECO:0000313" key="2">
    <source>
        <dbReference type="Proteomes" id="UP000789405"/>
    </source>
</evidence>